<comment type="caution">
    <text evidence="2">The sequence shown here is derived from an EMBL/GenBank/DDBJ whole genome shotgun (WGS) entry which is preliminary data.</text>
</comment>
<name>A0A1D2J9C0_PARBR</name>
<protein>
    <submittedName>
        <fullName evidence="2">Uncharacterized protein</fullName>
    </submittedName>
</protein>
<sequence>MDEPADFCTNPPLSPGGFVQGQVSKLPINCQEMPVSRPVRPSRRSNHSLTTVSRRRKYQQRSIYSDPTPLMHAVRADQPQVVRFSTGVVCGG</sequence>
<evidence type="ECO:0000256" key="1">
    <source>
        <dbReference type="SAM" id="MobiDB-lite"/>
    </source>
</evidence>
<proteinExistence type="predicted"/>
<gene>
    <name evidence="2" type="ORF">ACO22_05863</name>
</gene>
<dbReference type="AlphaFoldDB" id="A0A1D2J9C0"/>
<dbReference type="Proteomes" id="UP000242814">
    <property type="component" value="Unassembled WGS sequence"/>
</dbReference>
<dbReference type="EMBL" id="LZYO01000280">
    <property type="protein sequence ID" value="ODH20500.1"/>
    <property type="molecule type" value="Genomic_DNA"/>
</dbReference>
<organism evidence="2 3">
    <name type="scientific">Paracoccidioides brasiliensis</name>
    <dbReference type="NCBI Taxonomy" id="121759"/>
    <lineage>
        <taxon>Eukaryota</taxon>
        <taxon>Fungi</taxon>
        <taxon>Dikarya</taxon>
        <taxon>Ascomycota</taxon>
        <taxon>Pezizomycotina</taxon>
        <taxon>Eurotiomycetes</taxon>
        <taxon>Eurotiomycetidae</taxon>
        <taxon>Onygenales</taxon>
        <taxon>Ajellomycetaceae</taxon>
        <taxon>Paracoccidioides</taxon>
    </lineage>
</organism>
<evidence type="ECO:0000313" key="2">
    <source>
        <dbReference type="EMBL" id="ODH20500.1"/>
    </source>
</evidence>
<evidence type="ECO:0000313" key="3">
    <source>
        <dbReference type="Proteomes" id="UP000242814"/>
    </source>
</evidence>
<feature type="region of interest" description="Disordered" evidence="1">
    <location>
        <begin position="34"/>
        <end position="59"/>
    </location>
</feature>
<accession>A0A1D2J9C0</accession>
<dbReference type="VEuPathDB" id="FungiDB:PADG_02571"/>
<reference evidence="2 3" key="1">
    <citation type="submission" date="2016-06" db="EMBL/GenBank/DDBJ databases">
        <authorList>
            <person name="Kjaerup R.B."/>
            <person name="Dalgaard T.S."/>
            <person name="Juul-Madsen H.R."/>
        </authorList>
    </citation>
    <scope>NUCLEOTIDE SEQUENCE [LARGE SCALE GENOMIC DNA]</scope>
    <source>
        <strain evidence="2 3">Pb300</strain>
    </source>
</reference>